<dbReference type="RefSeq" id="WP_380082749.1">
    <property type="nucleotide sequence ID" value="NZ_JBHSWD010000001.1"/>
</dbReference>
<evidence type="ECO:0000259" key="9">
    <source>
        <dbReference type="Pfam" id="PF02224"/>
    </source>
</evidence>
<gene>
    <name evidence="8 10" type="primary">cmk</name>
    <name evidence="10" type="ORF">ACFP81_06745</name>
</gene>
<dbReference type="Pfam" id="PF02224">
    <property type="entry name" value="Cytidylate_kin"/>
    <property type="match status" value="1"/>
</dbReference>
<name>A0ABW1YEX7_9DEIO</name>
<evidence type="ECO:0000313" key="11">
    <source>
        <dbReference type="Proteomes" id="UP001596297"/>
    </source>
</evidence>
<keyword evidence="11" id="KW-1185">Reference proteome</keyword>
<evidence type="ECO:0000256" key="3">
    <source>
        <dbReference type="ARBA" id="ARBA00022741"/>
    </source>
</evidence>
<comment type="catalytic activity">
    <reaction evidence="6 8">
        <text>dCMP + ATP = dCDP + ADP</text>
        <dbReference type="Rhea" id="RHEA:25094"/>
        <dbReference type="ChEBI" id="CHEBI:30616"/>
        <dbReference type="ChEBI" id="CHEBI:57566"/>
        <dbReference type="ChEBI" id="CHEBI:58593"/>
        <dbReference type="ChEBI" id="CHEBI:456216"/>
        <dbReference type="EC" id="2.7.4.25"/>
    </reaction>
</comment>
<keyword evidence="4 8" id="KW-0418">Kinase</keyword>
<comment type="caution">
    <text evidence="10">The sequence shown here is derived from an EMBL/GenBank/DDBJ whole genome shotgun (WGS) entry which is preliminary data.</text>
</comment>
<dbReference type="EMBL" id="JBHSWD010000001">
    <property type="protein sequence ID" value="MFC6591740.1"/>
    <property type="molecule type" value="Genomic_DNA"/>
</dbReference>
<dbReference type="SUPFAM" id="SSF52540">
    <property type="entry name" value="P-loop containing nucleoside triphosphate hydrolases"/>
    <property type="match status" value="1"/>
</dbReference>
<dbReference type="CDD" id="cd02020">
    <property type="entry name" value="CMPK"/>
    <property type="match status" value="1"/>
</dbReference>
<evidence type="ECO:0000256" key="7">
    <source>
        <dbReference type="ARBA" id="ARBA00048478"/>
    </source>
</evidence>
<proteinExistence type="inferred from homology"/>
<accession>A0ABW1YEX7</accession>
<keyword evidence="5 8" id="KW-0067">ATP-binding</keyword>
<evidence type="ECO:0000256" key="5">
    <source>
        <dbReference type="ARBA" id="ARBA00022840"/>
    </source>
</evidence>
<comment type="catalytic activity">
    <reaction evidence="7 8">
        <text>CMP + ATP = CDP + ADP</text>
        <dbReference type="Rhea" id="RHEA:11600"/>
        <dbReference type="ChEBI" id="CHEBI:30616"/>
        <dbReference type="ChEBI" id="CHEBI:58069"/>
        <dbReference type="ChEBI" id="CHEBI:60377"/>
        <dbReference type="ChEBI" id="CHEBI:456216"/>
        <dbReference type="EC" id="2.7.4.25"/>
    </reaction>
</comment>
<dbReference type="HAMAP" id="MF_00238">
    <property type="entry name" value="Cytidyl_kinase_type1"/>
    <property type="match status" value="1"/>
</dbReference>
<evidence type="ECO:0000313" key="10">
    <source>
        <dbReference type="EMBL" id="MFC6591740.1"/>
    </source>
</evidence>
<reference evidence="11" key="1">
    <citation type="journal article" date="2019" name="Int. J. Syst. Evol. Microbiol.">
        <title>The Global Catalogue of Microorganisms (GCM) 10K type strain sequencing project: providing services to taxonomists for standard genome sequencing and annotation.</title>
        <authorList>
            <consortium name="The Broad Institute Genomics Platform"/>
            <consortium name="The Broad Institute Genome Sequencing Center for Infectious Disease"/>
            <person name="Wu L."/>
            <person name="Ma J."/>
        </authorList>
    </citation>
    <scope>NUCLEOTIDE SEQUENCE [LARGE SCALE GENOMIC DNA]</scope>
    <source>
        <strain evidence="11">CGMCC 1.15772</strain>
    </source>
</reference>
<evidence type="ECO:0000256" key="6">
    <source>
        <dbReference type="ARBA" id="ARBA00047615"/>
    </source>
</evidence>
<evidence type="ECO:0000256" key="8">
    <source>
        <dbReference type="HAMAP-Rule" id="MF_00238"/>
    </source>
</evidence>
<evidence type="ECO:0000256" key="2">
    <source>
        <dbReference type="ARBA" id="ARBA00022679"/>
    </source>
</evidence>
<organism evidence="10 11">
    <name type="scientific">Deinococcus lacus</name>
    <dbReference type="NCBI Taxonomy" id="392561"/>
    <lineage>
        <taxon>Bacteria</taxon>
        <taxon>Thermotogati</taxon>
        <taxon>Deinococcota</taxon>
        <taxon>Deinococci</taxon>
        <taxon>Deinococcales</taxon>
        <taxon>Deinococcaceae</taxon>
        <taxon>Deinococcus</taxon>
    </lineage>
</organism>
<dbReference type="EC" id="2.7.4.25" evidence="8"/>
<dbReference type="InterPro" id="IPR011994">
    <property type="entry name" value="Cytidylate_kinase_dom"/>
</dbReference>
<feature type="domain" description="Cytidylate kinase" evidence="9">
    <location>
        <begin position="3"/>
        <end position="204"/>
    </location>
</feature>
<sequence length="208" mass="21907">MMITIDGVAASGKSTVASGVARALGVPYVSSGLLYRAAALSGLEAGLPLSDARALLAQLGQVPVRLEAHPEGNRVWIGGVERTADLHASEVDAGVSTVAGHPEIRRWVDSQLQALPAPFVAEGRDMGTNVFPAAPVKFYLTASPRVRALRRAQERPEEASAIEAALIERDRQDSRQIVPAADATVLDTSDLSAQEVIDRILKAVAARG</sequence>
<dbReference type="NCBIfam" id="TIGR00017">
    <property type="entry name" value="cmk"/>
    <property type="match status" value="1"/>
</dbReference>
<dbReference type="InterPro" id="IPR003136">
    <property type="entry name" value="Cytidylate_kin"/>
</dbReference>
<dbReference type="GO" id="GO:0016301">
    <property type="term" value="F:kinase activity"/>
    <property type="evidence" value="ECO:0007669"/>
    <property type="project" value="UniProtKB-KW"/>
</dbReference>
<protein>
    <recommendedName>
        <fullName evidence="8">Cytidylate kinase</fullName>
        <shortName evidence="8">CK</shortName>
        <ecNumber evidence="8">2.7.4.25</ecNumber>
    </recommendedName>
    <alternativeName>
        <fullName evidence="8">Cytidine monophosphate kinase</fullName>
        <shortName evidence="8">CMP kinase</shortName>
    </alternativeName>
</protein>
<keyword evidence="3 8" id="KW-0547">Nucleotide-binding</keyword>
<keyword evidence="8" id="KW-0963">Cytoplasm</keyword>
<keyword evidence="2 8" id="KW-0808">Transferase</keyword>
<comment type="subcellular location">
    <subcellularLocation>
        <location evidence="8">Cytoplasm</location>
    </subcellularLocation>
</comment>
<evidence type="ECO:0000256" key="1">
    <source>
        <dbReference type="ARBA" id="ARBA00009427"/>
    </source>
</evidence>
<evidence type="ECO:0000256" key="4">
    <source>
        <dbReference type="ARBA" id="ARBA00022777"/>
    </source>
</evidence>
<dbReference type="Proteomes" id="UP001596297">
    <property type="component" value="Unassembled WGS sequence"/>
</dbReference>
<feature type="binding site" evidence="8">
    <location>
        <begin position="7"/>
        <end position="15"/>
    </location>
    <ligand>
        <name>ATP</name>
        <dbReference type="ChEBI" id="CHEBI:30616"/>
    </ligand>
</feature>
<dbReference type="Gene3D" id="3.40.50.300">
    <property type="entry name" value="P-loop containing nucleotide triphosphate hydrolases"/>
    <property type="match status" value="1"/>
</dbReference>
<dbReference type="InterPro" id="IPR027417">
    <property type="entry name" value="P-loop_NTPase"/>
</dbReference>
<comment type="similarity">
    <text evidence="1 8">Belongs to the cytidylate kinase family. Type 1 subfamily.</text>
</comment>